<dbReference type="EMBL" id="JAUJFL010000013">
    <property type="protein sequence ID" value="KAK2595894.1"/>
    <property type="molecule type" value="Genomic_DNA"/>
</dbReference>
<evidence type="ECO:0000256" key="1">
    <source>
        <dbReference type="ARBA" id="ARBA00007865"/>
    </source>
</evidence>
<evidence type="ECO:0008006" key="4">
    <source>
        <dbReference type="Google" id="ProtNLM"/>
    </source>
</evidence>
<proteinExistence type="inferred from homology"/>
<dbReference type="PANTHER" id="PTHR34861">
    <property type="match status" value="1"/>
</dbReference>
<dbReference type="InterPro" id="IPR007325">
    <property type="entry name" value="KFase/CYL"/>
</dbReference>
<dbReference type="GO" id="GO:0019441">
    <property type="term" value="P:L-tryptophan catabolic process to kynurenine"/>
    <property type="evidence" value="ECO:0007669"/>
    <property type="project" value="InterPro"/>
</dbReference>
<accession>A0AAD9S0S5</accession>
<evidence type="ECO:0000313" key="2">
    <source>
        <dbReference type="EMBL" id="KAK2595894.1"/>
    </source>
</evidence>
<comment type="similarity">
    <text evidence="1">Belongs to the Cyclase 1 superfamily.</text>
</comment>
<dbReference type="GO" id="GO:0004061">
    <property type="term" value="F:arylformamidase activity"/>
    <property type="evidence" value="ECO:0007669"/>
    <property type="project" value="InterPro"/>
</dbReference>
<protein>
    <recommendedName>
        <fullName evidence="4">Cyclase</fullName>
    </recommendedName>
</protein>
<keyword evidence="3" id="KW-1185">Reference proteome</keyword>
<gene>
    <name evidence="2" type="ORF">N8I77_013683</name>
</gene>
<sequence>MSANSSHKATPPFENLPLRKGDPPYSAWGLWGEDDNIGALNWLSREVVKDAATEIREGLRFSLNWELEKPVTPAFLRYKDAFEHSIKLNGSVADDLITFNTQRSTQWDGLRHFAYQKEQLWYNGATQDDIIDVKIGKSRLGINWWHKAGGVAGRGVLIDYWSYAVANGKQYDAVRPHGIKYDDLMACFQWQQQQQSPEPLELKTGDILLIRSGFHAQYAELGAKDEREVGEAWPPASCGVDQDLRLLKWLWDSHVAAVGGDSPAWEGFPSDDKADFTFHEVLLAGWGCPIAEMLWLEDLAASCRERKRWTFFLTSAPLNVHGGVASPANMLALA</sequence>
<evidence type="ECO:0000313" key="3">
    <source>
        <dbReference type="Proteomes" id="UP001265746"/>
    </source>
</evidence>
<dbReference type="Proteomes" id="UP001265746">
    <property type="component" value="Unassembled WGS sequence"/>
</dbReference>
<dbReference type="AlphaFoldDB" id="A0AAD9S0S5"/>
<dbReference type="Pfam" id="PF04199">
    <property type="entry name" value="Cyclase"/>
    <property type="match status" value="1"/>
</dbReference>
<dbReference type="SUPFAM" id="SSF102198">
    <property type="entry name" value="Putative cyclase"/>
    <property type="match status" value="1"/>
</dbReference>
<reference evidence="2" key="1">
    <citation type="submission" date="2023-06" db="EMBL/GenBank/DDBJ databases">
        <authorList>
            <person name="Noh H."/>
        </authorList>
    </citation>
    <scope>NUCLEOTIDE SEQUENCE</scope>
    <source>
        <strain evidence="2">DUCC20226</strain>
    </source>
</reference>
<name>A0AAD9S0S5_PHOAM</name>
<comment type="caution">
    <text evidence="2">The sequence shown here is derived from an EMBL/GenBank/DDBJ whole genome shotgun (WGS) entry which is preliminary data.</text>
</comment>
<dbReference type="InterPro" id="IPR037175">
    <property type="entry name" value="KFase_sf"/>
</dbReference>
<organism evidence="2 3">
    <name type="scientific">Phomopsis amygdali</name>
    <name type="common">Fusicoccum amygdali</name>
    <dbReference type="NCBI Taxonomy" id="1214568"/>
    <lineage>
        <taxon>Eukaryota</taxon>
        <taxon>Fungi</taxon>
        <taxon>Dikarya</taxon>
        <taxon>Ascomycota</taxon>
        <taxon>Pezizomycotina</taxon>
        <taxon>Sordariomycetes</taxon>
        <taxon>Sordariomycetidae</taxon>
        <taxon>Diaporthales</taxon>
        <taxon>Diaporthaceae</taxon>
        <taxon>Diaporthe</taxon>
    </lineage>
</organism>
<dbReference type="PANTHER" id="PTHR34861:SF11">
    <property type="entry name" value="CYCLASE"/>
    <property type="match status" value="1"/>
</dbReference>
<dbReference type="Gene3D" id="3.50.30.50">
    <property type="entry name" value="Putative cyclase"/>
    <property type="match status" value="1"/>
</dbReference>